<dbReference type="Proteomes" id="UP000236655">
    <property type="component" value="Chromosome"/>
</dbReference>
<evidence type="ECO:0000313" key="1">
    <source>
        <dbReference type="EMBL" id="AUR52660.1"/>
    </source>
</evidence>
<dbReference type="AlphaFoldDB" id="A0A2I7N891"/>
<reference evidence="2" key="1">
    <citation type="submission" date="2017-11" db="EMBL/GenBank/DDBJ databases">
        <authorList>
            <person name="Chan K.G."/>
            <person name="Lee L.S."/>
        </authorList>
    </citation>
    <scope>NUCLEOTIDE SEQUENCE [LARGE SCALE GENOMIC DNA]</scope>
    <source>
        <strain evidence="2">DSM 100970</strain>
    </source>
</reference>
<sequence>MKTHEILTAIYNDKDVLKKVKKSVEEYSINLRSMEQLRQDSKDIEKHVKDAYGIGATVFKKIVKSSMVQNDNVDELIEELQMIREIAKSE</sequence>
<proteinExistence type="predicted"/>
<evidence type="ECO:0000313" key="2">
    <source>
        <dbReference type="Proteomes" id="UP000236655"/>
    </source>
</evidence>
<name>A0A2I7N891_9NEIS</name>
<dbReference type="KEGG" id="nba:CUN60_10245"/>
<gene>
    <name evidence="1" type="ORF">CUN60_10245</name>
</gene>
<organism evidence="1 2">
    <name type="scientific">Aquella oligotrophica</name>
    <dbReference type="NCBI Taxonomy" id="2067065"/>
    <lineage>
        <taxon>Bacteria</taxon>
        <taxon>Pseudomonadati</taxon>
        <taxon>Pseudomonadota</taxon>
        <taxon>Betaproteobacteria</taxon>
        <taxon>Neisseriales</taxon>
        <taxon>Neisseriaceae</taxon>
        <taxon>Aquella</taxon>
    </lineage>
</organism>
<accession>A0A2I7N891</accession>
<dbReference type="EMBL" id="CP024847">
    <property type="protein sequence ID" value="AUR52660.1"/>
    <property type="molecule type" value="Genomic_DNA"/>
</dbReference>
<keyword evidence="2" id="KW-1185">Reference proteome</keyword>
<protein>
    <submittedName>
        <fullName evidence="1">Uncharacterized protein</fullName>
    </submittedName>
</protein>
<dbReference type="RefSeq" id="WP_102951948.1">
    <property type="nucleotide sequence ID" value="NZ_CP024847.1"/>
</dbReference>